<accession>A0ACC5XQ56</accession>
<protein>
    <submittedName>
        <fullName evidence="1">Uncharacterized protein</fullName>
    </submittedName>
</protein>
<keyword evidence="2" id="KW-1185">Reference proteome</keyword>
<sequence length="361" mass="39654">MEEYIQNSLPLRFLLPATSPAGVGFFFVEKKGGHVYWVKEFLKVLLPSLSNIPSRDSPKNTIAEVLSSGETVEGDTVTMSCSSDANPPVLTYSWFKQRTDADTLLTTGQNYSISNISSQHSGLYYCTAHNQLGQHNSLPTFLDVLYSPKNTSAVVLSSGDTVEGDSVTLSCSSDANPPVLTYSWFKQRTPVDTLLTTGQNYSISNISSQHSGLYYCTAHNQLGQHNSTPAHLNVLHPPRIPSVTVVPSVSGDLVTLLCTSDSNPISSYTWRRASAFSNRSEEYRRNDSAPVYGNVSATTSDPRQTASSEDQDNVQYSSVYFRHSHVQEVPLYSTVQLPNALSQEEEVEYATVSLVKSRAVR</sequence>
<name>A0ACC5XQ56_PANGG</name>
<evidence type="ECO:0000313" key="2">
    <source>
        <dbReference type="Proteomes" id="UP000829447"/>
    </source>
</evidence>
<dbReference type="Proteomes" id="UP000829447">
    <property type="component" value="Linkage Group LG25"/>
</dbReference>
<proteinExistence type="predicted"/>
<organism evidence="1 2">
    <name type="scientific">Pangasianodon gigas</name>
    <name type="common">Mekong giant catfish</name>
    <name type="synonym">Pangasius gigas</name>
    <dbReference type="NCBI Taxonomy" id="30993"/>
    <lineage>
        <taxon>Eukaryota</taxon>
        <taxon>Metazoa</taxon>
        <taxon>Chordata</taxon>
        <taxon>Craniata</taxon>
        <taxon>Vertebrata</taxon>
        <taxon>Euteleostomi</taxon>
        <taxon>Actinopterygii</taxon>
        <taxon>Neopterygii</taxon>
        <taxon>Teleostei</taxon>
        <taxon>Ostariophysi</taxon>
        <taxon>Siluriformes</taxon>
        <taxon>Pangasiidae</taxon>
        <taxon>Pangasianodon</taxon>
    </lineage>
</organism>
<reference evidence="1 2" key="1">
    <citation type="journal article" date="2022" name="bioRxiv">
        <title>An ancient truncated duplication of the anti-Mullerian hormone receptor type 2 gene is a potential conserved master sex determinant in the Pangasiidae catfish family.</title>
        <authorList>
            <person name="Wen M."/>
            <person name="Pan Q."/>
            <person name="Jouanno E."/>
            <person name="Montfort J."/>
            <person name="Zahm M."/>
            <person name="Cabau C."/>
            <person name="Klopp C."/>
            <person name="Iampietro C."/>
            <person name="Roques C."/>
            <person name="Bouchez O."/>
            <person name="Castinel A."/>
            <person name="Donnadieu C."/>
            <person name="Parrinello H."/>
            <person name="Poncet C."/>
            <person name="Belmonte E."/>
            <person name="Gautier V."/>
            <person name="Avarre J.-C."/>
            <person name="Dugue R."/>
            <person name="Gustiano R."/>
            <person name="Ha T.T.T."/>
            <person name="Campet M."/>
            <person name="Sriphairoj K."/>
            <person name="Ribolli J."/>
            <person name="de Almeida F.L."/>
            <person name="Desvignes T."/>
            <person name="Postlethwait J.H."/>
            <person name="Bucao C.F."/>
            <person name="Robinson-Rechavi M."/>
            <person name="Bobe J."/>
            <person name="Herpin A."/>
            <person name="Guiguen Y."/>
        </authorList>
    </citation>
    <scope>NUCLEOTIDE SEQUENCE [LARGE SCALE GENOMIC DNA]</scope>
    <source>
        <strain evidence="1">YG-Dec2019</strain>
    </source>
</reference>
<dbReference type="EMBL" id="CM040478">
    <property type="protein sequence ID" value="MCI4393302.1"/>
    <property type="molecule type" value="Genomic_DNA"/>
</dbReference>
<gene>
    <name evidence="1" type="ORF">PGIGA_G00155970</name>
</gene>
<comment type="caution">
    <text evidence="1">The sequence shown here is derived from an EMBL/GenBank/DDBJ whole genome shotgun (WGS) entry which is preliminary data.</text>
</comment>
<evidence type="ECO:0000313" key="1">
    <source>
        <dbReference type="EMBL" id="MCI4393302.1"/>
    </source>
</evidence>